<dbReference type="NCBIfam" id="NF038402">
    <property type="entry name" value="TroA_like"/>
    <property type="match status" value="1"/>
</dbReference>
<protein>
    <submittedName>
        <fullName evidence="5">ABC transporter substrate-binding protein</fullName>
    </submittedName>
</protein>
<keyword evidence="2 3" id="KW-0732">Signal</keyword>
<dbReference type="EMBL" id="BAAAPC010000011">
    <property type="protein sequence ID" value="GAA1999750.1"/>
    <property type="molecule type" value="Genomic_DNA"/>
</dbReference>
<comment type="caution">
    <text evidence="5">The sequence shown here is derived from an EMBL/GenBank/DDBJ whole genome shotgun (WGS) entry which is preliminary data.</text>
</comment>
<sequence length="312" mass="33237">MRIARRIPALVLPAALVLTAACGGPDTTDDSASSKPAGSFPVTVNDARGEVTIDEAPQRIVSLSPSTTEMLFAIDAGDQVVAADEYSDYPEEAPTTDLSGFTPSVEAITEHDPDLVLLARSAEDAADKLEKVGVPVLVLDAATTLDDTYDQIRLLGKVTGDEKKADAEADRVESEIDTIVTDTKKKLGDTDLTYYHEVDDTMYSATSDTFIGQIYGEFGLENIADQADDAAGGYPQLSPEFIVEQDPDLIFLAYAGEDAVAAVADRPAFDKISAVKNGNVVQLDEDTSSRWGPRVVDLAEDISEALVAAEEN</sequence>
<feature type="chain" id="PRO_5047473962" evidence="3">
    <location>
        <begin position="21"/>
        <end position="312"/>
    </location>
</feature>
<dbReference type="PROSITE" id="PS50983">
    <property type="entry name" value="FE_B12_PBP"/>
    <property type="match status" value="1"/>
</dbReference>
<dbReference type="PANTHER" id="PTHR30535">
    <property type="entry name" value="VITAMIN B12-BINDING PROTEIN"/>
    <property type="match status" value="1"/>
</dbReference>
<accession>A0ABN2T6F7</accession>
<gene>
    <name evidence="5" type="ORF">GCM10009799_28720</name>
</gene>
<dbReference type="PANTHER" id="PTHR30535:SF34">
    <property type="entry name" value="MOLYBDATE-BINDING PROTEIN MOLA"/>
    <property type="match status" value="1"/>
</dbReference>
<name>A0ABN2T6F7_9ACTN</name>
<evidence type="ECO:0000259" key="4">
    <source>
        <dbReference type="PROSITE" id="PS50983"/>
    </source>
</evidence>
<evidence type="ECO:0000256" key="3">
    <source>
        <dbReference type="SAM" id="SignalP"/>
    </source>
</evidence>
<dbReference type="Proteomes" id="UP001501585">
    <property type="component" value="Unassembled WGS sequence"/>
</dbReference>
<comment type="similarity">
    <text evidence="1">Belongs to the bacterial solute-binding protein 8 family.</text>
</comment>
<dbReference type="InterPro" id="IPR054828">
    <property type="entry name" value="Vit_B12_bind_prot"/>
</dbReference>
<keyword evidence="6" id="KW-1185">Reference proteome</keyword>
<organism evidence="5 6">
    <name type="scientific">Nocardiopsis rhodophaea</name>
    <dbReference type="NCBI Taxonomy" id="280238"/>
    <lineage>
        <taxon>Bacteria</taxon>
        <taxon>Bacillati</taxon>
        <taxon>Actinomycetota</taxon>
        <taxon>Actinomycetes</taxon>
        <taxon>Streptosporangiales</taxon>
        <taxon>Nocardiopsidaceae</taxon>
        <taxon>Nocardiopsis</taxon>
    </lineage>
</organism>
<feature type="domain" description="Fe/B12 periplasmic-binding" evidence="4">
    <location>
        <begin position="59"/>
        <end position="310"/>
    </location>
</feature>
<dbReference type="InterPro" id="IPR050902">
    <property type="entry name" value="ABC_Transporter_SBP"/>
</dbReference>
<dbReference type="InterPro" id="IPR002491">
    <property type="entry name" value="ABC_transptr_periplasmic_BD"/>
</dbReference>
<evidence type="ECO:0000313" key="5">
    <source>
        <dbReference type="EMBL" id="GAA1999750.1"/>
    </source>
</evidence>
<dbReference type="SUPFAM" id="SSF53807">
    <property type="entry name" value="Helical backbone' metal receptor"/>
    <property type="match status" value="1"/>
</dbReference>
<dbReference type="Gene3D" id="3.40.50.1980">
    <property type="entry name" value="Nitrogenase molybdenum iron protein domain"/>
    <property type="match status" value="2"/>
</dbReference>
<evidence type="ECO:0000256" key="1">
    <source>
        <dbReference type="ARBA" id="ARBA00008814"/>
    </source>
</evidence>
<dbReference type="CDD" id="cd01143">
    <property type="entry name" value="YvrC"/>
    <property type="match status" value="1"/>
</dbReference>
<dbReference type="RefSeq" id="WP_344101202.1">
    <property type="nucleotide sequence ID" value="NZ_BAAAPC010000011.1"/>
</dbReference>
<dbReference type="Pfam" id="PF01497">
    <property type="entry name" value="Peripla_BP_2"/>
    <property type="match status" value="1"/>
</dbReference>
<evidence type="ECO:0000256" key="2">
    <source>
        <dbReference type="ARBA" id="ARBA00022729"/>
    </source>
</evidence>
<reference evidence="5 6" key="1">
    <citation type="journal article" date="2019" name="Int. J. Syst. Evol. Microbiol.">
        <title>The Global Catalogue of Microorganisms (GCM) 10K type strain sequencing project: providing services to taxonomists for standard genome sequencing and annotation.</title>
        <authorList>
            <consortium name="The Broad Institute Genomics Platform"/>
            <consortium name="The Broad Institute Genome Sequencing Center for Infectious Disease"/>
            <person name="Wu L."/>
            <person name="Ma J."/>
        </authorList>
    </citation>
    <scope>NUCLEOTIDE SEQUENCE [LARGE SCALE GENOMIC DNA]</scope>
    <source>
        <strain evidence="5 6">JCM 15313</strain>
    </source>
</reference>
<proteinExistence type="inferred from homology"/>
<feature type="signal peptide" evidence="3">
    <location>
        <begin position="1"/>
        <end position="20"/>
    </location>
</feature>
<evidence type="ECO:0000313" key="6">
    <source>
        <dbReference type="Proteomes" id="UP001501585"/>
    </source>
</evidence>
<dbReference type="PROSITE" id="PS51257">
    <property type="entry name" value="PROKAR_LIPOPROTEIN"/>
    <property type="match status" value="1"/>
</dbReference>